<dbReference type="Proteomes" id="UP000286434">
    <property type="component" value="Unassembled WGS sequence"/>
</dbReference>
<dbReference type="RefSeq" id="WP_064214039.1">
    <property type="nucleotide sequence ID" value="NZ_JABJUT010000058.1"/>
</dbReference>
<protein>
    <submittedName>
        <fullName evidence="2">ArsR family transcriptional regulator</fullName>
    </submittedName>
</protein>
<reference evidence="2 3" key="1">
    <citation type="submission" date="2019-01" db="EMBL/GenBank/DDBJ databases">
        <title>Anoxybacillus flavithermus in powdered infant formula.</title>
        <authorList>
            <person name="Rhee M.S."/>
            <person name="Choi I.-G."/>
            <person name="Cho T.J."/>
            <person name="Park B."/>
        </authorList>
    </citation>
    <scope>NUCLEOTIDE SEQUENCE [LARGE SCALE GENOMIC DNA]</scope>
    <source>
        <strain evidence="2 3">FHS-PPAM212</strain>
    </source>
</reference>
<dbReference type="Gene3D" id="1.10.10.10">
    <property type="entry name" value="Winged helix-like DNA-binding domain superfamily/Winged helix DNA-binding domain"/>
    <property type="match status" value="1"/>
</dbReference>
<dbReference type="GO" id="GO:0003677">
    <property type="term" value="F:DNA binding"/>
    <property type="evidence" value="ECO:0007669"/>
    <property type="project" value="UniProtKB-KW"/>
</dbReference>
<sequence length="175" mass="20994">MTDDSLDVGKIIFDSKTHKILNHLNNDELSIKELAERLDEPPSNLYYPIKKLLEFDLIKVNREVRKKNIIERYYKCNSKYKNLLSIEGDIIEYHYDDLIKTVMLEINKSFKNLQNDIQYKKLSNYESTVEFSFVEKKIKYDTWKKCNELIRDLIDNIPEEDDGNYYRFVITGYKV</sequence>
<dbReference type="SUPFAM" id="SSF46785">
    <property type="entry name" value="Winged helix' DNA-binding domain"/>
    <property type="match status" value="1"/>
</dbReference>
<evidence type="ECO:0000313" key="3">
    <source>
        <dbReference type="Proteomes" id="UP000286434"/>
    </source>
</evidence>
<dbReference type="CDD" id="cd00090">
    <property type="entry name" value="HTH_ARSR"/>
    <property type="match status" value="1"/>
</dbReference>
<name>A0AAX1ZYI8_9BACL</name>
<dbReference type="InterPro" id="IPR036388">
    <property type="entry name" value="WH-like_DNA-bd_sf"/>
</dbReference>
<comment type="caution">
    <text evidence="2">The sequence shown here is derived from an EMBL/GenBank/DDBJ whole genome shotgun (WGS) entry which is preliminary data.</text>
</comment>
<dbReference type="InterPro" id="IPR011991">
    <property type="entry name" value="ArsR-like_HTH"/>
</dbReference>
<evidence type="ECO:0000313" key="2">
    <source>
        <dbReference type="EMBL" id="RWU09723.1"/>
    </source>
</evidence>
<organism evidence="2 3">
    <name type="scientific">Anoxybacillus flavithermus</name>
    <dbReference type="NCBI Taxonomy" id="33934"/>
    <lineage>
        <taxon>Bacteria</taxon>
        <taxon>Bacillati</taxon>
        <taxon>Bacillota</taxon>
        <taxon>Bacilli</taxon>
        <taxon>Bacillales</taxon>
        <taxon>Anoxybacillaceae</taxon>
        <taxon>Anoxybacillus</taxon>
    </lineage>
</organism>
<dbReference type="AlphaFoldDB" id="A0AAX1ZYI8"/>
<keyword evidence="1" id="KW-0238">DNA-binding</keyword>
<proteinExistence type="predicted"/>
<dbReference type="EMBL" id="SBBW01000055">
    <property type="protein sequence ID" value="RWU09723.1"/>
    <property type="molecule type" value="Genomic_DNA"/>
</dbReference>
<accession>A0AAX1ZYI8</accession>
<evidence type="ECO:0000256" key="1">
    <source>
        <dbReference type="ARBA" id="ARBA00023125"/>
    </source>
</evidence>
<dbReference type="InterPro" id="IPR036390">
    <property type="entry name" value="WH_DNA-bd_sf"/>
</dbReference>
<gene>
    <name evidence="2" type="ORF">EA138_11270</name>
</gene>
<dbReference type="Pfam" id="PF12840">
    <property type="entry name" value="HTH_20"/>
    <property type="match status" value="1"/>
</dbReference>